<evidence type="ECO:0000256" key="3">
    <source>
        <dbReference type="ARBA" id="ARBA00022692"/>
    </source>
</evidence>
<sequence>MAGDDSKAPKPEEIEHQQHDAIRQHELRDAEALRAIHPEIPLEEVLESHTELDSKRVKRIIRKLDFRLISILGLVYVWAFIDRGNLGNANIAGMSDDLDTNVGHRYSILTMIFFIGYILVDIPSTYITRRIGPAIWIGSICIAWSAVTIGQGFVKSWGALAVCRILLGFMEGGLVPGAVYLLSAWYTRWEIGSRIAAFYVVGVVSGGISGLLAYGIEKMEGTAGIRGWRWIFIIEGAISAGVGLLCYVLIVDFPEKAARKNWLARLFGLQAFLTPEEVAIVLARIEHDRGDAVEEEKLTRKLFFTYLQDWKVWEFPLYLMLNNTALYAFAYFLPVILKDGFGYSTAKTQIMTFPPYVVGGVYMVFCAWLGDKLRTRGPIMVVNSAIFIVGIVMIGWCTNTNARYAGTFIGQIGMTGNIPNIWAYAQNNLIGQKKKGLCLAMITMAGAMGGIIAGNAFRAQDKPGYRTGLGVSIAFNILTAMLLIKNFFIFGRANRKVDRGELVIMGQPGFKYTL</sequence>
<evidence type="ECO:0000256" key="1">
    <source>
        <dbReference type="ARBA" id="ARBA00004141"/>
    </source>
</evidence>
<feature type="transmembrane region" description="Helical" evidence="6">
    <location>
        <begin position="134"/>
        <end position="153"/>
    </location>
</feature>
<evidence type="ECO:0000256" key="5">
    <source>
        <dbReference type="ARBA" id="ARBA00023136"/>
    </source>
</evidence>
<evidence type="ECO:0000313" key="8">
    <source>
        <dbReference type="EMBL" id="KIW45828.1"/>
    </source>
</evidence>
<feature type="transmembrane region" description="Helical" evidence="6">
    <location>
        <begin position="228"/>
        <end position="250"/>
    </location>
</feature>
<dbReference type="FunFam" id="1.20.1250.20:FF:000018">
    <property type="entry name" value="MFS transporter permease"/>
    <property type="match status" value="1"/>
</dbReference>
<dbReference type="SUPFAM" id="SSF103473">
    <property type="entry name" value="MFS general substrate transporter"/>
    <property type="match status" value="1"/>
</dbReference>
<feature type="transmembrane region" description="Helical" evidence="6">
    <location>
        <begin position="377"/>
        <end position="396"/>
    </location>
</feature>
<dbReference type="EMBL" id="KN847333">
    <property type="protein sequence ID" value="KIW45828.1"/>
    <property type="molecule type" value="Genomic_DNA"/>
</dbReference>
<feature type="transmembrane region" description="Helical" evidence="6">
    <location>
        <begin position="315"/>
        <end position="333"/>
    </location>
</feature>
<organism evidence="8 9">
    <name type="scientific">Exophiala oligosperma</name>
    <dbReference type="NCBI Taxonomy" id="215243"/>
    <lineage>
        <taxon>Eukaryota</taxon>
        <taxon>Fungi</taxon>
        <taxon>Dikarya</taxon>
        <taxon>Ascomycota</taxon>
        <taxon>Pezizomycotina</taxon>
        <taxon>Eurotiomycetes</taxon>
        <taxon>Chaetothyriomycetidae</taxon>
        <taxon>Chaetothyriales</taxon>
        <taxon>Herpotrichiellaceae</taxon>
        <taxon>Exophiala</taxon>
    </lineage>
</organism>
<protein>
    <recommendedName>
        <fullName evidence="7">Major facilitator superfamily (MFS) profile domain-containing protein</fullName>
    </recommendedName>
</protein>
<evidence type="ECO:0000256" key="4">
    <source>
        <dbReference type="ARBA" id="ARBA00022989"/>
    </source>
</evidence>
<dbReference type="InterPro" id="IPR036259">
    <property type="entry name" value="MFS_trans_sf"/>
</dbReference>
<dbReference type="VEuPathDB" id="FungiDB:PV06_01539"/>
<dbReference type="GO" id="GO:0016020">
    <property type="term" value="C:membrane"/>
    <property type="evidence" value="ECO:0007669"/>
    <property type="project" value="UniProtKB-SubCell"/>
</dbReference>
<keyword evidence="3 6" id="KW-0812">Transmembrane</keyword>
<feature type="transmembrane region" description="Helical" evidence="6">
    <location>
        <begin position="64"/>
        <end position="81"/>
    </location>
</feature>
<feature type="transmembrane region" description="Helical" evidence="6">
    <location>
        <begin position="195"/>
        <end position="216"/>
    </location>
</feature>
<feature type="transmembrane region" description="Helical" evidence="6">
    <location>
        <begin position="469"/>
        <end position="490"/>
    </location>
</feature>
<dbReference type="Pfam" id="PF07690">
    <property type="entry name" value="MFS_1"/>
    <property type="match status" value="1"/>
</dbReference>
<dbReference type="RefSeq" id="XP_016266044.1">
    <property type="nucleotide sequence ID" value="XM_016402147.1"/>
</dbReference>
<keyword evidence="9" id="KW-1185">Reference proteome</keyword>
<evidence type="ECO:0000313" key="9">
    <source>
        <dbReference type="Proteomes" id="UP000053342"/>
    </source>
</evidence>
<dbReference type="HOGENOM" id="CLU_001265_0_1_1"/>
<keyword evidence="4 6" id="KW-1133">Transmembrane helix</keyword>
<feature type="transmembrane region" description="Helical" evidence="6">
    <location>
        <begin position="437"/>
        <end position="457"/>
    </location>
</feature>
<evidence type="ECO:0000259" key="7">
    <source>
        <dbReference type="PROSITE" id="PS50850"/>
    </source>
</evidence>
<dbReference type="Proteomes" id="UP000053342">
    <property type="component" value="Unassembled WGS sequence"/>
</dbReference>
<feature type="transmembrane region" description="Helical" evidence="6">
    <location>
        <begin position="402"/>
        <end position="425"/>
    </location>
</feature>
<dbReference type="FunFam" id="1.20.1250.20:FF:000013">
    <property type="entry name" value="MFS general substrate transporter"/>
    <property type="match status" value="1"/>
</dbReference>
<dbReference type="OrthoDB" id="4118226at2759"/>
<gene>
    <name evidence="8" type="ORF">PV06_01539</name>
</gene>
<comment type="subcellular location">
    <subcellularLocation>
        <location evidence="1">Membrane</location>
        <topology evidence="1">Multi-pass membrane protein</topology>
    </subcellularLocation>
</comment>
<feature type="transmembrane region" description="Helical" evidence="6">
    <location>
        <begin position="104"/>
        <end position="122"/>
    </location>
</feature>
<dbReference type="GO" id="GO:0022857">
    <property type="term" value="F:transmembrane transporter activity"/>
    <property type="evidence" value="ECO:0007669"/>
    <property type="project" value="InterPro"/>
</dbReference>
<dbReference type="Gene3D" id="1.20.1250.20">
    <property type="entry name" value="MFS general substrate transporter like domains"/>
    <property type="match status" value="2"/>
</dbReference>
<name>A0A0D2DS48_9EURO</name>
<feature type="domain" description="Major facilitator superfamily (MFS) profile" evidence="7">
    <location>
        <begin position="68"/>
        <end position="497"/>
    </location>
</feature>
<dbReference type="PROSITE" id="PS50850">
    <property type="entry name" value="MFS"/>
    <property type="match status" value="1"/>
</dbReference>
<dbReference type="PANTHER" id="PTHR43791:SF3">
    <property type="entry name" value="MAJOR FACILITATOR SUPERFAMILY (MFS) PROFILE DOMAIN-CONTAINING PROTEIN"/>
    <property type="match status" value="1"/>
</dbReference>
<dbReference type="InterPro" id="IPR020846">
    <property type="entry name" value="MFS_dom"/>
</dbReference>
<proteinExistence type="predicted"/>
<keyword evidence="2" id="KW-0813">Transport</keyword>
<dbReference type="GeneID" id="27353613"/>
<feature type="transmembrane region" description="Helical" evidence="6">
    <location>
        <begin position="159"/>
        <end position="183"/>
    </location>
</feature>
<dbReference type="InterPro" id="IPR011701">
    <property type="entry name" value="MFS"/>
</dbReference>
<keyword evidence="5 6" id="KW-0472">Membrane</keyword>
<evidence type="ECO:0000256" key="2">
    <source>
        <dbReference type="ARBA" id="ARBA00022448"/>
    </source>
</evidence>
<dbReference type="PANTHER" id="PTHR43791">
    <property type="entry name" value="PERMEASE-RELATED"/>
    <property type="match status" value="1"/>
</dbReference>
<accession>A0A0D2DS48</accession>
<reference evidence="8 9" key="1">
    <citation type="submission" date="2015-01" db="EMBL/GenBank/DDBJ databases">
        <title>The Genome Sequence of Exophiala oligosperma CBS72588.</title>
        <authorList>
            <consortium name="The Broad Institute Genomics Platform"/>
            <person name="Cuomo C."/>
            <person name="de Hoog S."/>
            <person name="Gorbushina A."/>
            <person name="Stielow B."/>
            <person name="Teixiera M."/>
            <person name="Abouelleil A."/>
            <person name="Chapman S.B."/>
            <person name="Priest M."/>
            <person name="Young S.K."/>
            <person name="Wortman J."/>
            <person name="Nusbaum C."/>
            <person name="Birren B."/>
        </authorList>
    </citation>
    <scope>NUCLEOTIDE SEQUENCE [LARGE SCALE GENOMIC DNA]</scope>
    <source>
        <strain evidence="8 9">CBS 72588</strain>
    </source>
</reference>
<evidence type="ECO:0000256" key="6">
    <source>
        <dbReference type="SAM" id="Phobius"/>
    </source>
</evidence>
<feature type="transmembrane region" description="Helical" evidence="6">
    <location>
        <begin position="353"/>
        <end position="370"/>
    </location>
</feature>
<dbReference type="AlphaFoldDB" id="A0A0D2DS48"/>